<organism evidence="1">
    <name type="scientific">marine metagenome</name>
    <dbReference type="NCBI Taxonomy" id="408172"/>
    <lineage>
        <taxon>unclassified sequences</taxon>
        <taxon>metagenomes</taxon>
        <taxon>ecological metagenomes</taxon>
    </lineage>
</organism>
<protein>
    <submittedName>
        <fullName evidence="1">Uncharacterized protein</fullName>
    </submittedName>
</protein>
<evidence type="ECO:0000313" key="1">
    <source>
        <dbReference type="EMBL" id="SVC24539.1"/>
    </source>
</evidence>
<proteinExistence type="predicted"/>
<gene>
    <name evidence="1" type="ORF">METZ01_LOCUS277393</name>
</gene>
<reference evidence="1" key="1">
    <citation type="submission" date="2018-05" db="EMBL/GenBank/DDBJ databases">
        <authorList>
            <person name="Lanie J.A."/>
            <person name="Ng W.-L."/>
            <person name="Kazmierczak K.M."/>
            <person name="Andrzejewski T.M."/>
            <person name="Davidsen T.M."/>
            <person name="Wayne K.J."/>
            <person name="Tettelin H."/>
            <person name="Glass J.I."/>
            <person name="Rusch D."/>
            <person name="Podicherti R."/>
            <person name="Tsui H.-C.T."/>
            <person name="Winkler M.E."/>
        </authorList>
    </citation>
    <scope>NUCLEOTIDE SEQUENCE</scope>
</reference>
<sequence length="25" mass="2905">MSYLCLITISNCKNQIDMLVKINVF</sequence>
<name>A0A382KJZ0_9ZZZZ</name>
<dbReference type="EMBL" id="UINC01081041">
    <property type="protein sequence ID" value="SVC24539.1"/>
    <property type="molecule type" value="Genomic_DNA"/>
</dbReference>
<dbReference type="AlphaFoldDB" id="A0A382KJZ0"/>
<accession>A0A382KJZ0</accession>